<protein>
    <submittedName>
        <fullName evidence="2">Uncharacterized protein</fullName>
    </submittedName>
</protein>
<gene>
    <name evidence="2" type="ORF">CU098_005884</name>
</gene>
<keyword evidence="3" id="KW-1185">Reference proteome</keyword>
<evidence type="ECO:0000313" key="3">
    <source>
        <dbReference type="Proteomes" id="UP000253551"/>
    </source>
</evidence>
<organism evidence="2 3">
    <name type="scientific">Rhizopus stolonifer</name>
    <name type="common">Rhizopus nigricans</name>
    <dbReference type="NCBI Taxonomy" id="4846"/>
    <lineage>
        <taxon>Eukaryota</taxon>
        <taxon>Fungi</taxon>
        <taxon>Fungi incertae sedis</taxon>
        <taxon>Mucoromycota</taxon>
        <taxon>Mucoromycotina</taxon>
        <taxon>Mucoromycetes</taxon>
        <taxon>Mucorales</taxon>
        <taxon>Mucorineae</taxon>
        <taxon>Rhizopodaceae</taxon>
        <taxon>Rhizopus</taxon>
    </lineage>
</organism>
<reference evidence="2 3" key="1">
    <citation type="journal article" date="2018" name="G3 (Bethesda)">
        <title>Phylogenetic and Phylogenomic Definition of Rhizopus Species.</title>
        <authorList>
            <person name="Gryganskyi A.P."/>
            <person name="Golan J."/>
            <person name="Dolatabadi S."/>
            <person name="Mondo S."/>
            <person name="Robb S."/>
            <person name="Idnurm A."/>
            <person name="Muszewska A."/>
            <person name="Steczkiewicz K."/>
            <person name="Masonjones S."/>
            <person name="Liao H.L."/>
            <person name="Gajdeczka M.T."/>
            <person name="Anike F."/>
            <person name="Vuek A."/>
            <person name="Anishchenko I.M."/>
            <person name="Voigt K."/>
            <person name="de Hoog G.S."/>
            <person name="Smith M.E."/>
            <person name="Heitman J."/>
            <person name="Vilgalys R."/>
            <person name="Stajich J.E."/>
        </authorList>
    </citation>
    <scope>NUCLEOTIDE SEQUENCE [LARGE SCALE GENOMIC DNA]</scope>
    <source>
        <strain evidence="2 3">LSU 92-RS-03</strain>
    </source>
</reference>
<dbReference type="EMBL" id="PJQM01007078">
    <property type="protein sequence ID" value="RCH78664.1"/>
    <property type="molecule type" value="Genomic_DNA"/>
</dbReference>
<name>A0A367ILV9_RHIST</name>
<proteinExistence type="predicted"/>
<feature type="chain" id="PRO_5016942206" evidence="1">
    <location>
        <begin position="26"/>
        <end position="146"/>
    </location>
</feature>
<keyword evidence="1" id="KW-0732">Signal</keyword>
<dbReference type="OrthoDB" id="2299398at2759"/>
<evidence type="ECO:0000313" key="2">
    <source>
        <dbReference type="EMBL" id="RCH78664.1"/>
    </source>
</evidence>
<evidence type="ECO:0000256" key="1">
    <source>
        <dbReference type="SAM" id="SignalP"/>
    </source>
</evidence>
<accession>A0A367ILV9</accession>
<dbReference type="Proteomes" id="UP000253551">
    <property type="component" value="Unassembled WGS sequence"/>
</dbReference>
<sequence>MVRLSTSLTFIFSCILLCMVRSSDAACKQMGQSCDQKIECCDGYHCNLSRHRCEMNTFLNSHDRFCINMFGSTPGCDPKGVGSPLGYCDCYCHEFNPDPFCTSLDIKLKYNHYETESDRKKDELYFDQRCKKQIEKQDAACSRCDF</sequence>
<feature type="signal peptide" evidence="1">
    <location>
        <begin position="1"/>
        <end position="25"/>
    </location>
</feature>
<feature type="non-terminal residue" evidence="2">
    <location>
        <position position="146"/>
    </location>
</feature>
<dbReference type="AlphaFoldDB" id="A0A367ILV9"/>
<comment type="caution">
    <text evidence="2">The sequence shown here is derived from an EMBL/GenBank/DDBJ whole genome shotgun (WGS) entry which is preliminary data.</text>
</comment>